<proteinExistence type="inferred from homology"/>
<protein>
    <submittedName>
        <fullName evidence="8">CDC48 family AAA ATPase</fullName>
    </submittedName>
</protein>
<dbReference type="InterPro" id="IPR003338">
    <property type="entry name" value="CDC4_N-term_subdom"/>
</dbReference>
<dbReference type="InterPro" id="IPR041569">
    <property type="entry name" value="AAA_lid_3"/>
</dbReference>
<dbReference type="InterPro" id="IPR004201">
    <property type="entry name" value="Cdc48_dom2"/>
</dbReference>
<dbReference type="GO" id="GO:0016887">
    <property type="term" value="F:ATP hydrolysis activity"/>
    <property type="evidence" value="ECO:0007669"/>
    <property type="project" value="InterPro"/>
</dbReference>
<evidence type="ECO:0000256" key="4">
    <source>
        <dbReference type="RuleBase" id="RU003651"/>
    </source>
</evidence>
<sequence>MLKIISGNESDRGLMHARVSPADMARYALTDGGFVELEGERRSAFRVVYDASVAEGCVGLDPVGMENLGRGEGGEVRLYRCELGYAERVVLIPMAAVAADELDRGYLRARLRDLPASVGDEVRILSPYGNELRLRVAETMPGGAVMVTASTDVILERAQIGALKPKKITYADIGGLDAQLRRIREMIELPLKFPEAFVRLGVEPPKGVLLYGPPGTGKTVIARAVANESDAWFTSISGPEIIGKYYGESEERLRAVFEEAQQNAPAIIFIDEVDAIAPKREEMGGEKQVERRVVAQLLTLMDGLSSRGQVVVIAATNIPNTLDPALRRPGRFDREIAVPIPDRNGRLEILKIHTRGMPLAENVDLERLADITHGFVGADLQALAKESAMMALRRLLPSLDDAAKLKDENFLSMEITMGDFLTALREIEASAIREVFVEIPNTTWDDVGGLKDAKEKLVEAVQWPLKRGEMFRRWGVTPPRGIMIHGPSGTGKTLLVKALAHESGVNFITVKGPSLMSRYVGESERALRDVFRTARQAAPSILYFDEIDSLTPRRGNDGSSQAQTADRVISQFLAEMSGIEDMGGVVVVATTNRIDRIDPALFSAGRFELALELPMPDEAAREEILRIHLRKIPLAGLSFHDLAVRTEGMNGAEIAALCHAASMEALREQIRSGTDASPCLERRHFEAAFRAEKLRRQALERESGDKANVL</sequence>
<organism evidence="8 9">
    <name type="scientific">Pyramidobacter porci</name>
    <dbReference type="NCBI Taxonomy" id="2605789"/>
    <lineage>
        <taxon>Bacteria</taxon>
        <taxon>Thermotogati</taxon>
        <taxon>Synergistota</taxon>
        <taxon>Synergistia</taxon>
        <taxon>Synergistales</taxon>
        <taxon>Dethiosulfovibrionaceae</taxon>
        <taxon>Pyramidobacter</taxon>
    </lineage>
</organism>
<dbReference type="Gene3D" id="1.10.8.60">
    <property type="match status" value="2"/>
</dbReference>
<comment type="similarity">
    <text evidence="4">Belongs to the AAA ATPase family.</text>
</comment>
<evidence type="ECO:0000259" key="6">
    <source>
        <dbReference type="SMART" id="SM01072"/>
    </source>
</evidence>
<evidence type="ECO:0000256" key="1">
    <source>
        <dbReference type="ARBA" id="ARBA00022737"/>
    </source>
</evidence>
<dbReference type="SUPFAM" id="SSF50692">
    <property type="entry name" value="ADC-like"/>
    <property type="match status" value="1"/>
</dbReference>
<evidence type="ECO:0000313" key="8">
    <source>
        <dbReference type="EMBL" id="MST54984.1"/>
    </source>
</evidence>
<dbReference type="FunFam" id="3.40.50.300:FF:000012">
    <property type="entry name" value="Transitional endoplasmic reticulum ATPase"/>
    <property type="match status" value="1"/>
</dbReference>
<evidence type="ECO:0000259" key="7">
    <source>
        <dbReference type="SMART" id="SM01073"/>
    </source>
</evidence>
<dbReference type="SUPFAM" id="SSF54585">
    <property type="entry name" value="Cdc48 domain 2-like"/>
    <property type="match status" value="1"/>
</dbReference>
<keyword evidence="9" id="KW-1185">Reference proteome</keyword>
<dbReference type="PANTHER" id="PTHR23077">
    <property type="entry name" value="AAA-FAMILY ATPASE"/>
    <property type="match status" value="1"/>
</dbReference>
<dbReference type="Pfam" id="PF17862">
    <property type="entry name" value="AAA_lid_3"/>
    <property type="match status" value="2"/>
</dbReference>
<dbReference type="SMART" id="SM01073">
    <property type="entry name" value="CDC48_N"/>
    <property type="match status" value="1"/>
</dbReference>
<accession>A0A6L5Y9K0</accession>
<name>A0A6L5Y9K0_9BACT</name>
<dbReference type="InterPro" id="IPR003959">
    <property type="entry name" value="ATPase_AAA_core"/>
</dbReference>
<dbReference type="Gene3D" id="3.40.50.300">
    <property type="entry name" value="P-loop containing nucleotide triphosphate hydrolases"/>
    <property type="match status" value="2"/>
</dbReference>
<dbReference type="Pfam" id="PF02933">
    <property type="entry name" value="CDC48_2"/>
    <property type="match status" value="1"/>
</dbReference>
<feature type="domain" description="CDC48 N-terminal subdomain" evidence="7">
    <location>
        <begin position="1"/>
        <end position="83"/>
    </location>
</feature>
<dbReference type="InterPro" id="IPR003593">
    <property type="entry name" value="AAA+_ATPase"/>
</dbReference>
<dbReference type="InterPro" id="IPR005938">
    <property type="entry name" value="AAA_ATPase_CDC48"/>
</dbReference>
<dbReference type="PROSITE" id="PS00674">
    <property type="entry name" value="AAA"/>
    <property type="match status" value="1"/>
</dbReference>
<dbReference type="EMBL" id="VUNH01000002">
    <property type="protein sequence ID" value="MST54984.1"/>
    <property type="molecule type" value="Genomic_DNA"/>
</dbReference>
<evidence type="ECO:0000256" key="2">
    <source>
        <dbReference type="ARBA" id="ARBA00022741"/>
    </source>
</evidence>
<dbReference type="SUPFAM" id="SSF52540">
    <property type="entry name" value="P-loop containing nucleoside triphosphate hydrolases"/>
    <property type="match status" value="2"/>
</dbReference>
<evidence type="ECO:0000256" key="3">
    <source>
        <dbReference type="ARBA" id="ARBA00022840"/>
    </source>
</evidence>
<dbReference type="Gene3D" id="2.40.40.20">
    <property type="match status" value="1"/>
</dbReference>
<gene>
    <name evidence="8" type="ORF">FYJ74_02820</name>
</gene>
<dbReference type="AlphaFoldDB" id="A0A6L5Y9K0"/>
<dbReference type="InterPro" id="IPR029067">
    <property type="entry name" value="CDC48_domain_2-like_sf"/>
</dbReference>
<dbReference type="RefSeq" id="WP_154528091.1">
    <property type="nucleotide sequence ID" value="NZ_JAXDZJ010000026.1"/>
</dbReference>
<dbReference type="Pfam" id="PF00004">
    <property type="entry name" value="AAA"/>
    <property type="match status" value="2"/>
</dbReference>
<dbReference type="SMART" id="SM01072">
    <property type="entry name" value="CDC48_2"/>
    <property type="match status" value="1"/>
</dbReference>
<keyword evidence="3 4" id="KW-0067">ATP-binding</keyword>
<comment type="caution">
    <text evidence="8">The sequence shown here is derived from an EMBL/GenBank/DDBJ whole genome shotgun (WGS) entry which is preliminary data.</text>
</comment>
<dbReference type="Gene3D" id="3.10.330.10">
    <property type="match status" value="1"/>
</dbReference>
<dbReference type="GO" id="GO:0005524">
    <property type="term" value="F:ATP binding"/>
    <property type="evidence" value="ECO:0007669"/>
    <property type="project" value="UniProtKB-KW"/>
</dbReference>
<dbReference type="PANTHER" id="PTHR23077:SF171">
    <property type="entry name" value="NUCLEAR VALOSIN-CONTAINING PROTEIN-LIKE"/>
    <property type="match status" value="1"/>
</dbReference>
<feature type="domain" description="AAA+ ATPase" evidence="5">
    <location>
        <begin position="204"/>
        <end position="342"/>
    </location>
</feature>
<feature type="domain" description="AAA+ ATPase" evidence="5">
    <location>
        <begin position="478"/>
        <end position="617"/>
    </location>
</feature>
<dbReference type="GO" id="GO:0005737">
    <property type="term" value="C:cytoplasm"/>
    <property type="evidence" value="ECO:0007669"/>
    <property type="project" value="UniProtKB-ARBA"/>
</dbReference>
<dbReference type="SMART" id="SM00382">
    <property type="entry name" value="AAA"/>
    <property type="match status" value="2"/>
</dbReference>
<dbReference type="NCBIfam" id="TIGR01243">
    <property type="entry name" value="CDC48"/>
    <property type="match status" value="1"/>
</dbReference>
<reference evidence="8 9" key="1">
    <citation type="submission" date="2019-08" db="EMBL/GenBank/DDBJ databases">
        <title>In-depth cultivation of the pig gut microbiome towards novel bacterial diversity and tailored functional studies.</title>
        <authorList>
            <person name="Wylensek D."/>
            <person name="Hitch T.C.A."/>
            <person name="Clavel T."/>
        </authorList>
    </citation>
    <scope>NUCLEOTIDE SEQUENCE [LARGE SCALE GENOMIC DNA]</scope>
    <source>
        <strain evidence="8 9">SM-530-WT-4B</strain>
    </source>
</reference>
<dbReference type="FunFam" id="3.40.50.300:FF:000661">
    <property type="entry name" value="calmodulin-interacting protein 111 isoform X1"/>
    <property type="match status" value="1"/>
</dbReference>
<evidence type="ECO:0000259" key="5">
    <source>
        <dbReference type="SMART" id="SM00382"/>
    </source>
</evidence>
<feature type="domain" description="CDC48" evidence="6">
    <location>
        <begin position="101"/>
        <end position="162"/>
    </location>
</feature>
<evidence type="ECO:0000313" key="9">
    <source>
        <dbReference type="Proteomes" id="UP000473699"/>
    </source>
</evidence>
<dbReference type="InterPro" id="IPR027417">
    <property type="entry name" value="P-loop_NTPase"/>
</dbReference>
<keyword evidence="1" id="KW-0677">Repeat</keyword>
<dbReference type="InterPro" id="IPR009010">
    <property type="entry name" value="Asp_de-COase-like_dom_sf"/>
</dbReference>
<keyword evidence="2 4" id="KW-0547">Nucleotide-binding</keyword>
<dbReference type="FunFam" id="1.10.8.60:FF:000057">
    <property type="entry name" value="AAA family ATPase, CDC48 subfamily"/>
    <property type="match status" value="1"/>
</dbReference>
<dbReference type="InterPro" id="IPR003960">
    <property type="entry name" value="ATPase_AAA_CS"/>
</dbReference>
<dbReference type="Proteomes" id="UP000473699">
    <property type="component" value="Unassembled WGS sequence"/>
</dbReference>
<dbReference type="InterPro" id="IPR050168">
    <property type="entry name" value="AAA_ATPase_domain"/>
</dbReference>